<proteinExistence type="predicted"/>
<feature type="region of interest" description="Disordered" evidence="1">
    <location>
        <begin position="1"/>
        <end position="29"/>
    </location>
</feature>
<dbReference type="AlphaFoldDB" id="A0A8X7MJY2"/>
<keyword evidence="3" id="KW-1185">Reference proteome</keyword>
<feature type="compositionally biased region" description="Basic residues" evidence="1">
    <location>
        <begin position="225"/>
        <end position="234"/>
    </location>
</feature>
<feature type="region of interest" description="Disordered" evidence="1">
    <location>
        <begin position="207"/>
        <end position="238"/>
    </location>
</feature>
<protein>
    <submittedName>
        <fullName evidence="2">Uncharacterized protein</fullName>
    </submittedName>
</protein>
<organism evidence="2 3">
    <name type="scientific">Tilletia controversa</name>
    <name type="common">dwarf bunt fungus</name>
    <dbReference type="NCBI Taxonomy" id="13291"/>
    <lineage>
        <taxon>Eukaryota</taxon>
        <taxon>Fungi</taxon>
        <taxon>Dikarya</taxon>
        <taxon>Basidiomycota</taxon>
        <taxon>Ustilaginomycotina</taxon>
        <taxon>Exobasidiomycetes</taxon>
        <taxon>Tilletiales</taxon>
        <taxon>Tilletiaceae</taxon>
        <taxon>Tilletia</taxon>
    </lineage>
</organism>
<evidence type="ECO:0000313" key="3">
    <source>
        <dbReference type="Proteomes" id="UP000077684"/>
    </source>
</evidence>
<dbReference type="EMBL" id="LWDE02002067">
    <property type="protein sequence ID" value="KAE8238496.1"/>
    <property type="molecule type" value="Genomic_DNA"/>
</dbReference>
<evidence type="ECO:0000313" key="2">
    <source>
        <dbReference type="EMBL" id="KAE8238496.1"/>
    </source>
</evidence>
<dbReference type="Proteomes" id="UP000077684">
    <property type="component" value="Unassembled WGS sequence"/>
</dbReference>
<sequence length="537" mass="58415">MATKRAKSAKTNQAAATASSGARATKGATDVGASVVATAVQIEAGHAGVEGNADVPGAPSAEEEDLDVDETLVQEAQKPAKLAVTALVQYHKPRQAKTGAGAPVRKSKPHRRIVDVKPGDSFKVFQINVLQAIEDILKKEGCIINDLKYEALDLEAKVPKGGPEWKGRLPVDSATAYKDYKQHIFKASDRFSECSIELAESDSIIDQDSDDEFSDSDDTLDAARSSKKRKRKGTKSTLSKAEIEEKLKNDKIKTMVAINEQWKCGEKDCNLGGHCLQDVNGKHYPLTKTLKERFVRSVCEARVGTVEKPPEFLFDAPDKVRGRSGPHSGQGRTPQGKGKGKSTSDVTFLFSSPLSSTEFSPSRSLTRRLTARKPGSSSTASSTSNLLNRTLKLPLTHGALGVMLDDLAPRVRMHKATVDCLKQAGYMRLSQLARSYEHNFNALVQDATLTAAALSDLEDLLLYWGSRDGKEFAKENHNPFNFGPNEDEADLNDLSRNVKQEQDDLDLPFARPRTPVVVGREDAIVLEDSSAPASQAE</sequence>
<evidence type="ECO:0000256" key="1">
    <source>
        <dbReference type="SAM" id="MobiDB-lite"/>
    </source>
</evidence>
<feature type="region of interest" description="Disordered" evidence="1">
    <location>
        <begin position="46"/>
        <end position="66"/>
    </location>
</feature>
<accession>A0A8X7MJY2</accession>
<feature type="compositionally biased region" description="Low complexity" evidence="1">
    <location>
        <begin position="347"/>
        <end position="364"/>
    </location>
</feature>
<feature type="region of interest" description="Disordered" evidence="1">
    <location>
        <begin position="312"/>
        <end position="384"/>
    </location>
</feature>
<reference evidence="2" key="2">
    <citation type="journal article" date="2019" name="IMA Fungus">
        <title>Genome sequencing and comparison of five Tilletia species to identify candidate genes for the detection of regulated species infecting wheat.</title>
        <authorList>
            <person name="Nguyen H.D.T."/>
            <person name="Sultana T."/>
            <person name="Kesanakurti P."/>
            <person name="Hambleton S."/>
        </authorList>
    </citation>
    <scope>NUCLEOTIDE SEQUENCE</scope>
    <source>
        <strain evidence="2">DAOMC 236426</strain>
    </source>
</reference>
<name>A0A8X7MJY2_9BASI</name>
<reference evidence="2" key="1">
    <citation type="submission" date="2016-04" db="EMBL/GenBank/DDBJ databases">
        <authorList>
            <person name="Nguyen H.D."/>
            <person name="Samba Siva P."/>
            <person name="Cullis J."/>
            <person name="Levesque C.A."/>
            <person name="Hambleton S."/>
        </authorList>
    </citation>
    <scope>NUCLEOTIDE SEQUENCE</scope>
    <source>
        <strain evidence="2">DAOMC 236426</strain>
    </source>
</reference>
<comment type="caution">
    <text evidence="2">The sequence shown here is derived from an EMBL/GenBank/DDBJ whole genome shotgun (WGS) entry which is preliminary data.</text>
</comment>
<feature type="compositionally biased region" description="Low complexity" evidence="1">
    <location>
        <begin position="14"/>
        <end position="29"/>
    </location>
</feature>
<gene>
    <name evidence="2" type="ORF">A4X06_0g8739</name>
</gene>
<feature type="compositionally biased region" description="Acidic residues" evidence="1">
    <location>
        <begin position="207"/>
        <end position="220"/>
    </location>
</feature>